<feature type="region of interest" description="Disordered" evidence="1">
    <location>
        <begin position="78"/>
        <end position="101"/>
    </location>
</feature>
<evidence type="ECO:0000313" key="3">
    <source>
        <dbReference type="Proteomes" id="UP000825701"/>
    </source>
</evidence>
<organism evidence="2 3">
    <name type="scientific">Chenggangzhangella methanolivorans</name>
    <dbReference type="NCBI Taxonomy" id="1437009"/>
    <lineage>
        <taxon>Bacteria</taxon>
        <taxon>Pseudomonadati</taxon>
        <taxon>Pseudomonadota</taxon>
        <taxon>Alphaproteobacteria</taxon>
        <taxon>Hyphomicrobiales</taxon>
        <taxon>Methylopilaceae</taxon>
        <taxon>Chenggangzhangella</taxon>
    </lineage>
</organism>
<protein>
    <submittedName>
        <fullName evidence="2">Uncharacterized protein</fullName>
    </submittedName>
</protein>
<accession>A0A9E6RIS4</accession>
<evidence type="ECO:0000256" key="1">
    <source>
        <dbReference type="SAM" id="MobiDB-lite"/>
    </source>
</evidence>
<dbReference type="EMBL" id="CP081869">
    <property type="protein sequence ID" value="QZO01762.1"/>
    <property type="molecule type" value="Genomic_DNA"/>
</dbReference>
<gene>
    <name evidence="2" type="ORF">K6K41_10575</name>
</gene>
<dbReference type="AlphaFoldDB" id="A0A9E6RIS4"/>
<keyword evidence="3" id="KW-1185">Reference proteome</keyword>
<dbReference type="KEGG" id="cmet:K6K41_10575"/>
<proteinExistence type="predicted"/>
<evidence type="ECO:0000313" key="2">
    <source>
        <dbReference type="EMBL" id="QZO01762.1"/>
    </source>
</evidence>
<name>A0A9E6RIS4_9HYPH</name>
<dbReference type="RefSeq" id="WP_261405097.1">
    <property type="nucleotide sequence ID" value="NZ_CP081869.1"/>
</dbReference>
<sequence>MARLLTNAISSCGRSIRRVRFPNKPVPASMMPYLALDDTRPEAMDRLVGQAHTDADLTKSACDDLNSDDGRMIRRLMNDLPPMPATGAVWRPAPTTTRKDR</sequence>
<reference evidence="2" key="1">
    <citation type="submission" date="2021-08" db="EMBL/GenBank/DDBJ databases">
        <authorList>
            <person name="Zhang H."/>
            <person name="Xu M."/>
            <person name="Yu Z."/>
            <person name="Yang L."/>
            <person name="Cai Y."/>
        </authorList>
    </citation>
    <scope>NUCLEOTIDE SEQUENCE</scope>
    <source>
        <strain evidence="2">CHL1</strain>
    </source>
</reference>
<dbReference type="Proteomes" id="UP000825701">
    <property type="component" value="Chromosome"/>
</dbReference>